<dbReference type="PANTHER" id="PTHR37940:SF1">
    <property type="entry name" value="LYSINE--TRNA LIGASE"/>
    <property type="match status" value="1"/>
</dbReference>
<evidence type="ECO:0000256" key="10">
    <source>
        <dbReference type="HAMAP-Rule" id="MF_00177"/>
    </source>
</evidence>
<comment type="caution">
    <text evidence="12">The sequence shown here is derived from an EMBL/GenBank/DDBJ whole genome shotgun (WGS) entry which is preliminary data.</text>
</comment>
<evidence type="ECO:0000256" key="6">
    <source>
        <dbReference type="ARBA" id="ARBA00022840"/>
    </source>
</evidence>
<dbReference type="SUPFAM" id="SSF52374">
    <property type="entry name" value="Nucleotidylyl transferase"/>
    <property type="match status" value="1"/>
</dbReference>
<feature type="short sequence motif" description="'HIGH' region" evidence="10">
    <location>
        <begin position="39"/>
        <end position="47"/>
    </location>
</feature>
<evidence type="ECO:0000313" key="12">
    <source>
        <dbReference type="EMBL" id="NYG59090.1"/>
    </source>
</evidence>
<evidence type="ECO:0000256" key="4">
    <source>
        <dbReference type="ARBA" id="ARBA00022598"/>
    </source>
</evidence>
<dbReference type="InterPro" id="IPR001412">
    <property type="entry name" value="aa-tRNA-synth_I_CS"/>
</dbReference>
<comment type="similarity">
    <text evidence="2 10">Belongs to the class-I aminoacyl-tRNA synthetase family.</text>
</comment>
<dbReference type="GO" id="GO:0004824">
    <property type="term" value="F:lysine-tRNA ligase activity"/>
    <property type="evidence" value="ECO:0007669"/>
    <property type="project" value="UniProtKB-UniRule"/>
</dbReference>
<evidence type="ECO:0000313" key="13">
    <source>
        <dbReference type="Proteomes" id="UP000540656"/>
    </source>
</evidence>
<feature type="short sequence motif" description="'KMSKS' region" evidence="10">
    <location>
        <begin position="314"/>
        <end position="318"/>
    </location>
</feature>
<evidence type="ECO:0000256" key="2">
    <source>
        <dbReference type="ARBA" id="ARBA00005594"/>
    </source>
</evidence>
<comment type="subcellular location">
    <subcellularLocation>
        <location evidence="1 10">Cytoplasm</location>
    </subcellularLocation>
</comment>
<organism evidence="12 13">
    <name type="scientific">Nocardioides daedukensis</name>
    <dbReference type="NCBI Taxonomy" id="634462"/>
    <lineage>
        <taxon>Bacteria</taxon>
        <taxon>Bacillati</taxon>
        <taxon>Actinomycetota</taxon>
        <taxon>Actinomycetes</taxon>
        <taxon>Propionibacteriales</taxon>
        <taxon>Nocardioidaceae</taxon>
        <taxon>Nocardioides</taxon>
    </lineage>
</organism>
<dbReference type="EC" id="6.1.1.6" evidence="10"/>
<dbReference type="Gene3D" id="3.40.50.620">
    <property type="entry name" value="HUPs"/>
    <property type="match status" value="2"/>
</dbReference>
<dbReference type="InterPro" id="IPR020751">
    <property type="entry name" value="aa-tRNA-synth_I_codon-bd_sub2"/>
</dbReference>
<dbReference type="PANTHER" id="PTHR37940">
    <property type="entry name" value="LYSINE--TRNA LIGASE"/>
    <property type="match status" value="1"/>
</dbReference>
<name>A0A7Y9S469_9ACTN</name>
<accession>A0A7Y9S469</accession>
<dbReference type="GO" id="GO:0000049">
    <property type="term" value="F:tRNA binding"/>
    <property type="evidence" value="ECO:0007669"/>
    <property type="project" value="InterPro"/>
</dbReference>
<dbReference type="InterPro" id="IPR002904">
    <property type="entry name" value="Lys-tRNA-ligase"/>
</dbReference>
<dbReference type="PROSITE" id="PS00178">
    <property type="entry name" value="AA_TRNA_LIGASE_I"/>
    <property type="match status" value="1"/>
</dbReference>
<dbReference type="GO" id="GO:0005737">
    <property type="term" value="C:cytoplasm"/>
    <property type="evidence" value="ECO:0007669"/>
    <property type="project" value="UniProtKB-SubCell"/>
</dbReference>
<evidence type="ECO:0000256" key="1">
    <source>
        <dbReference type="ARBA" id="ARBA00004496"/>
    </source>
</evidence>
<dbReference type="HAMAP" id="MF_00177">
    <property type="entry name" value="Lys_tRNA_synth_class1"/>
    <property type="match status" value="1"/>
</dbReference>
<keyword evidence="6 10" id="KW-0067">ATP-binding</keyword>
<dbReference type="Gene3D" id="6.10.20.10">
    <property type="entry name" value="Lysine tRNA ligase, stem contact fold domain"/>
    <property type="match status" value="1"/>
</dbReference>
<keyword evidence="4 10" id="KW-0436">Ligase</keyword>
<dbReference type="InterPro" id="IPR008925">
    <property type="entry name" value="aa_tRNA-synth_I_cd-bd_sf"/>
</dbReference>
<keyword evidence="8 10" id="KW-0030">Aminoacyl-tRNA synthetase</keyword>
<comment type="caution">
    <text evidence="10">Lacks conserved residue(s) required for the propagation of feature annotation.</text>
</comment>
<dbReference type="GO" id="GO:0006430">
    <property type="term" value="P:lysyl-tRNA aminoacylation"/>
    <property type="evidence" value="ECO:0007669"/>
    <property type="project" value="UniProtKB-UniRule"/>
</dbReference>
<dbReference type="NCBIfam" id="TIGR00467">
    <property type="entry name" value="lysS_arch"/>
    <property type="match status" value="1"/>
</dbReference>
<dbReference type="AlphaFoldDB" id="A0A7Y9S469"/>
<protein>
    <recommendedName>
        <fullName evidence="10">Lysine--tRNA ligase</fullName>
        <ecNumber evidence="10">6.1.1.6</ecNumber>
    </recommendedName>
    <alternativeName>
        <fullName evidence="10">Lysyl-tRNA synthetase</fullName>
        <shortName evidence="10">LysRS</shortName>
    </alternativeName>
</protein>
<dbReference type="Gene3D" id="1.10.10.350">
    <property type="match status" value="1"/>
</dbReference>
<reference evidence="12 13" key="1">
    <citation type="submission" date="2020-07" db="EMBL/GenBank/DDBJ databases">
        <title>Sequencing the genomes of 1000 actinobacteria strains.</title>
        <authorList>
            <person name="Klenk H.-P."/>
        </authorList>
    </citation>
    <scope>NUCLEOTIDE SEQUENCE [LARGE SCALE GENOMIC DNA]</scope>
    <source>
        <strain evidence="12 13">DSM 23819</strain>
    </source>
</reference>
<dbReference type="RefSeq" id="WP_179502178.1">
    <property type="nucleotide sequence ID" value="NZ_JACCAA010000001.1"/>
</dbReference>
<evidence type="ECO:0000256" key="8">
    <source>
        <dbReference type="ARBA" id="ARBA00023146"/>
    </source>
</evidence>
<keyword evidence="13" id="KW-1185">Reference proteome</keyword>
<dbReference type="GO" id="GO:0005524">
    <property type="term" value="F:ATP binding"/>
    <property type="evidence" value="ECO:0007669"/>
    <property type="project" value="UniProtKB-UniRule"/>
</dbReference>
<dbReference type="InterPro" id="IPR042078">
    <property type="entry name" value="Lys-tRNA-ligase_SC_fold"/>
</dbReference>
<dbReference type="Pfam" id="PF01921">
    <property type="entry name" value="tRNA-synt_1f"/>
    <property type="match status" value="1"/>
</dbReference>
<keyword evidence="7 10" id="KW-0648">Protein biosynthesis</keyword>
<proteinExistence type="inferred from homology"/>
<sequence length="565" mass="61655">MARGQQQTPADWVTRAADDAIRHAGEGATKITVASGASPSGPIHLGNLREFLTVHFVAEELRGRGLDVRHLHSWDDYDRFRKVPAGVDESWSEHIGRPLSAVPDPWECHDSWATHFKEPLQAALAEMGVEMEEISQTAMYQSGAYRKQILTAIRNRELIEKVLARYRTKAAPPVAESEQEAAALEDSVTADDEPTGDDLLARFPYKPWCRACGRDTTTVTGYDDESTDLAYVCQACSFEGITNVATQDEGKLVWKIDWPMRWAFEGVNFEPGGVDHASPGSSYTVGKELVKAVYGGRAPSFVGYSFVGVAGMAKMSSSKGGVPTAADALKVLEAPILRWLYVRRQPKQAFNVEFGPDVVRLYDEWDALARKAANPDKRDAQVLAFERASATVSAGTLPTPKVVVPFRTLASVADVTAGSADLISQVISRVGNPHDSVDDLQPRLDRAMQWTAEFVPVEDRTTVRTAPDAARLAALSENEAEWIRLLLDNLPGSLELDEVTAVVYGVPKLARGLAIEDAPTGEVKADQKAFFTLLYNLLVDKDKGPRLPTLIVALGAEKVRSLLGG</sequence>
<keyword evidence="5 10" id="KW-0547">Nucleotide-binding</keyword>
<evidence type="ECO:0000256" key="9">
    <source>
        <dbReference type="ARBA" id="ARBA00048573"/>
    </source>
</evidence>
<evidence type="ECO:0000256" key="11">
    <source>
        <dbReference type="SAM" id="MobiDB-lite"/>
    </source>
</evidence>
<gene>
    <name evidence="10" type="primary">lysS</name>
    <name evidence="12" type="ORF">BJ980_002013</name>
</gene>
<dbReference type="InterPro" id="IPR014729">
    <property type="entry name" value="Rossmann-like_a/b/a_fold"/>
</dbReference>
<dbReference type="Proteomes" id="UP000540656">
    <property type="component" value="Unassembled WGS sequence"/>
</dbReference>
<dbReference type="EMBL" id="JACCAA010000001">
    <property type="protein sequence ID" value="NYG59090.1"/>
    <property type="molecule type" value="Genomic_DNA"/>
</dbReference>
<evidence type="ECO:0000256" key="7">
    <source>
        <dbReference type="ARBA" id="ARBA00022917"/>
    </source>
</evidence>
<evidence type="ECO:0000256" key="3">
    <source>
        <dbReference type="ARBA" id="ARBA00022490"/>
    </source>
</evidence>
<evidence type="ECO:0000256" key="5">
    <source>
        <dbReference type="ARBA" id="ARBA00022741"/>
    </source>
</evidence>
<comment type="catalytic activity">
    <reaction evidence="9 10">
        <text>tRNA(Lys) + L-lysine + ATP = L-lysyl-tRNA(Lys) + AMP + diphosphate</text>
        <dbReference type="Rhea" id="RHEA:20792"/>
        <dbReference type="Rhea" id="RHEA-COMP:9696"/>
        <dbReference type="Rhea" id="RHEA-COMP:9697"/>
        <dbReference type="ChEBI" id="CHEBI:30616"/>
        <dbReference type="ChEBI" id="CHEBI:32551"/>
        <dbReference type="ChEBI" id="CHEBI:33019"/>
        <dbReference type="ChEBI" id="CHEBI:78442"/>
        <dbReference type="ChEBI" id="CHEBI:78529"/>
        <dbReference type="ChEBI" id="CHEBI:456215"/>
        <dbReference type="EC" id="6.1.1.6"/>
    </reaction>
</comment>
<dbReference type="SUPFAM" id="SSF48163">
    <property type="entry name" value="An anticodon-binding domain of class I aminoacyl-tRNA synthetases"/>
    <property type="match status" value="1"/>
</dbReference>
<keyword evidence="3 10" id="KW-0963">Cytoplasm</keyword>
<feature type="region of interest" description="Disordered" evidence="11">
    <location>
        <begin position="174"/>
        <end position="196"/>
    </location>
</feature>